<dbReference type="InterPro" id="IPR013545">
    <property type="entry name" value="T2SS_protein-GspG_C"/>
</dbReference>
<dbReference type="NCBIfam" id="TIGR02532">
    <property type="entry name" value="IV_pilin_GFxxxE"/>
    <property type="match status" value="1"/>
</dbReference>
<evidence type="ECO:0000313" key="5">
    <source>
        <dbReference type="Proteomes" id="UP000067626"/>
    </source>
</evidence>
<feature type="compositionally biased region" description="Basic and acidic residues" evidence="1">
    <location>
        <begin position="121"/>
        <end position="146"/>
    </location>
</feature>
<feature type="domain" description="Type II secretion system protein GspG C-terminal" evidence="3">
    <location>
        <begin position="73"/>
        <end position="131"/>
    </location>
</feature>
<dbReference type="Gene3D" id="3.30.700.10">
    <property type="entry name" value="Glycoprotein, Type 4 Pilin"/>
    <property type="match status" value="1"/>
</dbReference>
<feature type="region of interest" description="Disordered" evidence="1">
    <location>
        <begin position="118"/>
        <end position="146"/>
    </location>
</feature>
<dbReference type="InterPro" id="IPR045584">
    <property type="entry name" value="Pilin-like"/>
</dbReference>
<feature type="transmembrane region" description="Helical" evidence="2">
    <location>
        <begin position="21"/>
        <end position="45"/>
    </location>
</feature>
<organism evidence="4 5">
    <name type="scientific">Chondromyces crocatus</name>
    <dbReference type="NCBI Taxonomy" id="52"/>
    <lineage>
        <taxon>Bacteria</taxon>
        <taxon>Pseudomonadati</taxon>
        <taxon>Myxococcota</taxon>
        <taxon>Polyangia</taxon>
        <taxon>Polyangiales</taxon>
        <taxon>Polyangiaceae</taxon>
        <taxon>Chondromyces</taxon>
    </lineage>
</organism>
<evidence type="ECO:0000256" key="2">
    <source>
        <dbReference type="SAM" id="Phobius"/>
    </source>
</evidence>
<name>A0A0K1E785_CHOCO</name>
<dbReference type="EMBL" id="CP012159">
    <property type="protein sequence ID" value="AKT36714.1"/>
    <property type="molecule type" value="Genomic_DNA"/>
</dbReference>
<keyword evidence="5" id="KW-1185">Reference proteome</keyword>
<dbReference type="SUPFAM" id="SSF54523">
    <property type="entry name" value="Pili subunits"/>
    <property type="match status" value="1"/>
</dbReference>
<protein>
    <submittedName>
        <fullName evidence="4">General secretion pathway protein GspG</fullName>
    </submittedName>
</protein>
<dbReference type="OrthoDB" id="5519869at2"/>
<dbReference type="Pfam" id="PF07963">
    <property type="entry name" value="N_methyl"/>
    <property type="match status" value="1"/>
</dbReference>
<evidence type="ECO:0000259" key="3">
    <source>
        <dbReference type="Pfam" id="PF08334"/>
    </source>
</evidence>
<proteinExistence type="predicted"/>
<evidence type="ECO:0000313" key="4">
    <source>
        <dbReference type="EMBL" id="AKT36714.1"/>
    </source>
</evidence>
<dbReference type="RefSeq" id="WP_050435703.1">
    <property type="nucleotide sequence ID" value="NZ_CP012159.1"/>
</dbReference>
<dbReference type="InterPro" id="IPR012902">
    <property type="entry name" value="N_methyl_site"/>
</dbReference>
<dbReference type="KEGG" id="ccro:CMC5_008350"/>
<evidence type="ECO:0000256" key="1">
    <source>
        <dbReference type="SAM" id="MobiDB-lite"/>
    </source>
</evidence>
<sequence>MQTIATKKRIRKLRKAVQRGVTLVEVLIVVAIMAVIAGGATYLVFPEYKKARIKTAVVGATTIKQAAEVFRELEALTDACPTIQDLVGARKIDASKTDDPWGQPYRIKCEESDIRVYSSGNDRKEGTPDDVRDNFKQSDIEKVSKL</sequence>
<dbReference type="STRING" id="52.CMC5_008350"/>
<keyword evidence="2" id="KW-1133">Transmembrane helix</keyword>
<dbReference type="Proteomes" id="UP000067626">
    <property type="component" value="Chromosome"/>
</dbReference>
<accession>A0A0K1E785</accession>
<gene>
    <name evidence="4" type="primary">gspG</name>
    <name evidence="4" type="ORF">CMC5_008350</name>
</gene>
<keyword evidence="2" id="KW-0472">Membrane</keyword>
<reference evidence="4 5" key="1">
    <citation type="submission" date="2015-07" db="EMBL/GenBank/DDBJ databases">
        <title>Genome analysis of myxobacterium Chondromyces crocatus Cm c5 reveals a high potential for natural compound synthesis and the genetic basis for the loss of fruiting body formation.</title>
        <authorList>
            <person name="Zaburannyi N."/>
            <person name="Bunk B."/>
            <person name="Maier J."/>
            <person name="Overmann J."/>
            <person name="Mueller R."/>
        </authorList>
    </citation>
    <scope>NUCLEOTIDE SEQUENCE [LARGE SCALE GENOMIC DNA]</scope>
    <source>
        <strain evidence="4 5">Cm c5</strain>
    </source>
</reference>
<keyword evidence="2" id="KW-0812">Transmembrane</keyword>
<dbReference type="Pfam" id="PF08334">
    <property type="entry name" value="T2SSG"/>
    <property type="match status" value="1"/>
</dbReference>
<dbReference type="PROSITE" id="PS00409">
    <property type="entry name" value="PROKAR_NTER_METHYL"/>
    <property type="match status" value="1"/>
</dbReference>
<dbReference type="AlphaFoldDB" id="A0A0K1E785"/>